<name>A0A919NJT3_9ACTN</name>
<feature type="domain" description="DUF11" evidence="2">
    <location>
        <begin position="591"/>
        <end position="706"/>
    </location>
</feature>
<dbReference type="InterPro" id="IPR011964">
    <property type="entry name" value="YVTN_b-propeller_repeat"/>
</dbReference>
<dbReference type="InterPro" id="IPR011049">
    <property type="entry name" value="Serralysin-like_metalloprot_C"/>
</dbReference>
<dbReference type="InterPro" id="IPR013783">
    <property type="entry name" value="Ig-like_fold"/>
</dbReference>
<feature type="domain" description="DUF11" evidence="2">
    <location>
        <begin position="718"/>
        <end position="831"/>
    </location>
</feature>
<accession>A0A919NJT3</accession>
<dbReference type="Gene3D" id="2.130.10.10">
    <property type="entry name" value="YVTN repeat-like/Quinoprotein amine dehydrogenase"/>
    <property type="match status" value="2"/>
</dbReference>
<dbReference type="Gene3D" id="2.150.10.10">
    <property type="entry name" value="Serralysin-like metalloprotease, C-terminal"/>
    <property type="match status" value="1"/>
</dbReference>
<feature type="domain" description="DUF11" evidence="2">
    <location>
        <begin position="842"/>
        <end position="953"/>
    </location>
</feature>
<dbReference type="SUPFAM" id="SSF51120">
    <property type="entry name" value="beta-Roll"/>
    <property type="match status" value="1"/>
</dbReference>
<keyword evidence="4" id="KW-1185">Reference proteome</keyword>
<evidence type="ECO:0000313" key="4">
    <source>
        <dbReference type="Proteomes" id="UP000623608"/>
    </source>
</evidence>
<dbReference type="InterPro" id="IPR001343">
    <property type="entry name" value="Hemolysn_Ca-bd"/>
</dbReference>
<dbReference type="NCBIfam" id="TIGR02276">
    <property type="entry name" value="beta_rpt_yvtn"/>
    <property type="match status" value="2"/>
</dbReference>
<sequence length="1301" mass="128208">MSYRSTSQRRLPLTVVLALLGGMITVVLPATPAAAAVTRTLAYFATTDSGLGNPKLTVINTADNSVVDRIPLSSAATGIAIAPDGKTAYVPLGGSNSVSKVDLTTDKVVKSIAVGANPRRPAFADSGRKLYVPNLNGNSVSVIDTTNDTVVKTINIGTGADGAWTGPDGNVYLPSRSTGTLKVIDPDGDTVRSLTVGTPGTIAFSPNGSRAYVTGLGDIRVHVINTADLTVADSIVVNEGPQTLSITPDGSRLYVGHSVNGTTEIVTADKSTSTIPSVPFWDSAMMADGKHVYFASSGNGAHVLDTENGTFQNVALGAGERSLYVAIGTVTTSLADMGVTISDNGNPGGPTNSVEADTPMTYQAVVTNRGPDAAGAKLTVALSSIATLQGATSDNGTCTVSGRTATCTLDTLANGGTATVEVKATPTSAGILTATATVDSDVVDSVEANDVRTDTTSITPRPPTSDVEVTTTGPVGSVQAGTAYSFGIAVKNTGPDNATNVKATVVLSGGAHAIQEVSSNRGSCSFANSTVTCNLGTFTTVTAGNITVTAKSDAAGSVTATSTVEATQLDKTPANNTSAATATITPAPAADLVVTTSDTPDPVEVGSNVVYTAAVKNNGPVVATGVKVAVAMSGADSAILSGSGGTGPCFLDGSTITCTISSIAAGATANVTVTVKSQAPGTLSAKATATGEQPDPTPANSTATETTTVNARPLSANLSVTTTGSADPVEVGTPYTYKAVVKNNGPDDATGVKATVVLTGAAHTIQSATVGGDDCAINASTVTCTIGALANDASTEVIVTVKPEAAGTINAAAKAEATQADPTPANNTSTESTTITAVPSADLSVTSTGSADPVQVGTPYTYTAVVKNDGPSAATAVKATVVLTGANHQIQSAGSCPITGSTVTCTIGALASGASTTITVTVKPLAVGTISATTTVEAAQADPAPANNKATASTTIAAVQYADLSVTTTDSADPVPAGTPYFYRAAVKNNGPNAATDVKATIVLAGAAHTIEGAGSCTVNGSTLTCPVGSLASGASTTITVVVKADAAGTISATATVEAAQTDPVPANNKSVASTTISAPLSADLAVVTTDSPDPVALANTFQSTSTVTNRGPDMATAVTTTVTLTGSAALILTATSSLGTCTIAGSTATCVQGNLAKNATATITLVVEPQALGTITATAKVTGSLPDLVPANNTVVETTTVNNALGCTKIGTPGNDVLAGTTGNDVICLLGGDDSVNAFAGDDVVYGGSGNDTIQGDIGNDTLYGGLGNDTLAGGAGFDRIDGGPGTDTCTTGENVVNCP</sequence>
<dbReference type="PRINTS" id="PR00313">
    <property type="entry name" value="CABNDNGRPT"/>
</dbReference>
<feature type="domain" description="DUF11" evidence="2">
    <location>
        <begin position="963"/>
        <end position="1074"/>
    </location>
</feature>
<dbReference type="RefSeq" id="WP_203805267.1">
    <property type="nucleotide sequence ID" value="NZ_BOMY01000020.1"/>
</dbReference>
<dbReference type="GO" id="GO:0005509">
    <property type="term" value="F:calcium ion binding"/>
    <property type="evidence" value="ECO:0007669"/>
    <property type="project" value="InterPro"/>
</dbReference>
<proteinExistence type="predicted"/>
<feature type="domain" description="DUF11" evidence="2">
    <location>
        <begin position="1084"/>
        <end position="1196"/>
    </location>
</feature>
<dbReference type="PANTHER" id="PTHR47197:SF3">
    <property type="entry name" value="DIHYDRO-HEME D1 DEHYDROGENASE"/>
    <property type="match status" value="1"/>
</dbReference>
<comment type="caution">
    <text evidence="3">The sequence shown here is derived from an EMBL/GenBank/DDBJ whole genome shotgun (WGS) entry which is preliminary data.</text>
</comment>
<dbReference type="EMBL" id="BOMY01000020">
    <property type="protein sequence ID" value="GIF20019.1"/>
    <property type="molecule type" value="Genomic_DNA"/>
</dbReference>
<evidence type="ECO:0000313" key="3">
    <source>
        <dbReference type="EMBL" id="GIF20019.1"/>
    </source>
</evidence>
<dbReference type="PANTHER" id="PTHR47197">
    <property type="entry name" value="PROTEIN NIRF"/>
    <property type="match status" value="1"/>
</dbReference>
<dbReference type="InterPro" id="IPR051200">
    <property type="entry name" value="Host-pathogen_enzymatic-act"/>
</dbReference>
<feature type="region of interest" description="Disordered" evidence="1">
    <location>
        <begin position="684"/>
        <end position="705"/>
    </location>
</feature>
<dbReference type="InterPro" id="IPR018511">
    <property type="entry name" value="Hemolysin-typ_Ca-bd_CS"/>
</dbReference>
<dbReference type="Proteomes" id="UP000623608">
    <property type="component" value="Unassembled WGS sequence"/>
</dbReference>
<gene>
    <name evidence="3" type="ORF">Ate02nite_27490</name>
</gene>
<feature type="domain" description="DUF11" evidence="2">
    <location>
        <begin position="466"/>
        <end position="581"/>
    </location>
</feature>
<dbReference type="SUPFAM" id="SSF51004">
    <property type="entry name" value="C-terminal (heme d1) domain of cytochrome cd1-nitrite reductase"/>
    <property type="match status" value="1"/>
</dbReference>
<protein>
    <recommendedName>
        <fullName evidence="2">DUF11 domain-containing protein</fullName>
    </recommendedName>
</protein>
<evidence type="ECO:0000256" key="1">
    <source>
        <dbReference type="SAM" id="MobiDB-lite"/>
    </source>
</evidence>
<dbReference type="InterPro" id="IPR001434">
    <property type="entry name" value="OmcB-like_DUF11"/>
</dbReference>
<dbReference type="Pfam" id="PF00353">
    <property type="entry name" value="HemolysinCabind"/>
    <property type="match status" value="2"/>
</dbReference>
<evidence type="ECO:0000259" key="2">
    <source>
        <dbReference type="Pfam" id="PF01345"/>
    </source>
</evidence>
<feature type="domain" description="DUF11" evidence="2">
    <location>
        <begin position="352"/>
        <end position="455"/>
    </location>
</feature>
<dbReference type="InterPro" id="IPR011048">
    <property type="entry name" value="Haem_d1_sf"/>
</dbReference>
<dbReference type="PROSITE" id="PS00330">
    <property type="entry name" value="HEMOLYSIN_CALCIUM"/>
    <property type="match status" value="3"/>
</dbReference>
<reference evidence="3" key="1">
    <citation type="submission" date="2021-01" db="EMBL/GenBank/DDBJ databases">
        <title>Whole genome shotgun sequence of Actinoplanes tereljensis NBRC 105297.</title>
        <authorList>
            <person name="Komaki H."/>
            <person name="Tamura T."/>
        </authorList>
    </citation>
    <scope>NUCLEOTIDE SEQUENCE</scope>
    <source>
        <strain evidence="3">NBRC 105297</strain>
    </source>
</reference>
<organism evidence="3 4">
    <name type="scientific">Paractinoplanes tereljensis</name>
    <dbReference type="NCBI Taxonomy" id="571912"/>
    <lineage>
        <taxon>Bacteria</taxon>
        <taxon>Bacillati</taxon>
        <taxon>Actinomycetota</taxon>
        <taxon>Actinomycetes</taxon>
        <taxon>Micromonosporales</taxon>
        <taxon>Micromonosporaceae</taxon>
        <taxon>Paractinoplanes</taxon>
    </lineage>
</organism>
<dbReference type="Pfam" id="PF01345">
    <property type="entry name" value="DUF11"/>
    <property type="match status" value="7"/>
</dbReference>
<dbReference type="GO" id="GO:0005975">
    <property type="term" value="P:carbohydrate metabolic process"/>
    <property type="evidence" value="ECO:0007669"/>
    <property type="project" value="UniProtKB-ARBA"/>
</dbReference>
<dbReference type="InterPro" id="IPR015943">
    <property type="entry name" value="WD40/YVTN_repeat-like_dom_sf"/>
</dbReference>
<dbReference type="Gene3D" id="2.60.40.10">
    <property type="entry name" value="Immunoglobulins"/>
    <property type="match status" value="6"/>
</dbReference>